<gene>
    <name evidence="1" type="ORF">CINF_1056</name>
</gene>
<sequence length="55" mass="6666">MDNNFNIIEIPFYKRDEKKLNKYFQSNFNINILELETLYSFDNFVIKLKGENNGK</sequence>
<dbReference type="AlphaFoldDB" id="A0A7H9CHI7"/>
<dbReference type="Proteomes" id="UP000509414">
    <property type="component" value="Chromosome"/>
</dbReference>
<organism evidence="1 2">
    <name type="scientific">Candidatus Campylobacter infans</name>
    <dbReference type="NCBI Taxonomy" id="2561898"/>
    <lineage>
        <taxon>Bacteria</taxon>
        <taxon>Pseudomonadati</taxon>
        <taxon>Campylobacterota</taxon>
        <taxon>Epsilonproteobacteria</taxon>
        <taxon>Campylobacterales</taxon>
        <taxon>Campylobacteraceae</taxon>
        <taxon>Campylobacter</taxon>
    </lineage>
</organism>
<evidence type="ECO:0000313" key="2">
    <source>
        <dbReference type="Proteomes" id="UP000509414"/>
    </source>
</evidence>
<proteinExistence type="predicted"/>
<protein>
    <submittedName>
        <fullName evidence="1">Uncharacterized protein</fullName>
    </submittedName>
</protein>
<accession>A0A7H9CHI7</accession>
<reference evidence="1 2" key="1">
    <citation type="submission" date="2020-02" db="EMBL/GenBank/DDBJ databases">
        <title>Complete genome sequence of the novel Campylobacter species Candidatus Campylobacter infans.</title>
        <authorList>
            <person name="Duim B."/>
            <person name="Zomer A."/>
            <person name="van der Graaf L."/>
            <person name="Wagenaar J."/>
        </authorList>
    </citation>
    <scope>NUCLEOTIDE SEQUENCE [LARGE SCALE GENOMIC DNA]</scope>
    <source>
        <strain evidence="1 2">19S00001</strain>
    </source>
</reference>
<evidence type="ECO:0000313" key="1">
    <source>
        <dbReference type="EMBL" id="QLI05556.1"/>
    </source>
</evidence>
<keyword evidence="2" id="KW-1185">Reference proteome</keyword>
<dbReference type="KEGG" id="cinf:CINF_1056"/>
<dbReference type="EMBL" id="CP049075">
    <property type="protein sequence ID" value="QLI05556.1"/>
    <property type="molecule type" value="Genomic_DNA"/>
</dbReference>
<name>A0A7H9CHI7_9BACT</name>